<dbReference type="GO" id="GO:0016747">
    <property type="term" value="F:acyltransferase activity, transferring groups other than amino-acyl groups"/>
    <property type="evidence" value="ECO:0007669"/>
    <property type="project" value="InterPro"/>
</dbReference>
<feature type="domain" description="N-acetyltransferase" evidence="1">
    <location>
        <begin position="125"/>
        <end position="287"/>
    </location>
</feature>
<dbReference type="Proteomes" id="UP000180113">
    <property type="component" value="Unassembled WGS sequence"/>
</dbReference>
<dbReference type="InterPro" id="IPR016181">
    <property type="entry name" value="Acyl_CoA_acyltransferase"/>
</dbReference>
<organism evidence="2 3">
    <name type="scientific">Mycobacteroides chelonae</name>
    <name type="common">Mycobacterium chelonae</name>
    <dbReference type="NCBI Taxonomy" id="1774"/>
    <lineage>
        <taxon>Bacteria</taxon>
        <taxon>Bacillati</taxon>
        <taxon>Actinomycetota</taxon>
        <taxon>Actinomycetes</taxon>
        <taxon>Mycobacteriales</taxon>
        <taxon>Mycobacteriaceae</taxon>
        <taxon>Mycobacteroides</taxon>
    </lineage>
</organism>
<name>A0AB73N3K5_MYCCH</name>
<sequence>MEPGLGPAATFMRLVMKQRNLVFVHPATRDELAEGKDQTRATQRIAELDKIEMLAEVPISARLLDVLGPVVADSNNHRDLRILAALQANAVNFLVTDDIPLGKRAKRVGLGDRILTLADAVAMLETFEPATVEPPPKVTPVESYALDLDQNIFASIRNDYDGFDAWIDKVRGDSPNRECFIITEDDGTYAAITIMKINEPAPECPYDLPQPVTKISTFKVEPDFGGHRYGELLLKAVLRSHSDHGVGSAYVEVWEHHQRLIDFMGMFGYSDAGRSARGEIVLAKRYKPQDVSLSPLDFHIAYGPPAISDQANVFVIPIVERWHDQLFPECIPDTTQLMLPGLDGTTHPWGNALRKAYLCNSSTKQVQPGDAILFYRSGFQTVSVVGVVEETARSSAPDEVLNLVGGRTVYGPADIAQLASHSSQVLVILFRQDRVVDPEWTLTELQNHGVLKAPPQTVTKVKEAGAQWVHQQLDAM</sequence>
<dbReference type="AlphaFoldDB" id="A0AB73N3K5"/>
<dbReference type="PROSITE" id="PS51186">
    <property type="entry name" value="GNAT"/>
    <property type="match status" value="1"/>
</dbReference>
<dbReference type="Gene3D" id="3.40.630.30">
    <property type="match status" value="1"/>
</dbReference>
<proteinExistence type="predicted"/>
<accession>A0AB73N3K5</accession>
<comment type="caution">
    <text evidence="2">The sequence shown here is derived from an EMBL/GenBank/DDBJ whole genome shotgun (WGS) entry which is preliminary data.</text>
</comment>
<dbReference type="EMBL" id="MLHW01000001">
    <property type="protein sequence ID" value="OHT56004.1"/>
    <property type="molecule type" value="Genomic_DNA"/>
</dbReference>
<dbReference type="InterPro" id="IPR000182">
    <property type="entry name" value="GNAT_dom"/>
</dbReference>
<dbReference type="Pfam" id="PF00583">
    <property type="entry name" value="Acetyltransf_1"/>
    <property type="match status" value="1"/>
</dbReference>
<gene>
    <name evidence="2" type="ORF">BKG62_03270</name>
</gene>
<evidence type="ECO:0000313" key="3">
    <source>
        <dbReference type="Proteomes" id="UP000180113"/>
    </source>
</evidence>
<reference evidence="2 3" key="1">
    <citation type="submission" date="2016-10" db="EMBL/GenBank/DDBJ databases">
        <title>Evaluation of Human, Animal and Environmental Mycobacterium chelonae Isolates by Core Genome Phylogenomic Analysis, Targeted Gene Comparison, and Anti-microbial Susceptibility Patterns: A Tale of Mistaken Identities.</title>
        <authorList>
            <person name="Fogelson S.B."/>
            <person name="Camus A.C."/>
            <person name="Lorenz W."/>
            <person name="Vasireddy R."/>
            <person name="Vasireddy S."/>
            <person name="Smith T."/>
            <person name="Brown-Elliott B.A."/>
            <person name="Wallace R.J.Jr."/>
            <person name="Hasan N.A."/>
            <person name="Reischl U."/>
            <person name="Sanchez S."/>
        </authorList>
    </citation>
    <scope>NUCLEOTIDE SEQUENCE [LARGE SCALE GENOMIC DNA]</scope>
    <source>
        <strain evidence="2 3">42895</strain>
    </source>
</reference>
<evidence type="ECO:0000313" key="2">
    <source>
        <dbReference type="EMBL" id="OHT56004.1"/>
    </source>
</evidence>
<protein>
    <submittedName>
        <fullName evidence="2">GCN5 family acetyltransferase</fullName>
    </submittedName>
</protein>
<dbReference type="SUPFAM" id="SSF55729">
    <property type="entry name" value="Acyl-CoA N-acyltransferases (Nat)"/>
    <property type="match status" value="1"/>
</dbReference>
<evidence type="ECO:0000259" key="1">
    <source>
        <dbReference type="PROSITE" id="PS51186"/>
    </source>
</evidence>